<dbReference type="SFLD" id="SFLDG01109">
    <property type="entry name" value="Uncharacterised_Radical_SAM_Su"/>
    <property type="match status" value="1"/>
</dbReference>
<dbReference type="OrthoDB" id="9764628at2"/>
<evidence type="ECO:0000256" key="6">
    <source>
        <dbReference type="ARBA" id="ARBA00023014"/>
    </source>
</evidence>
<dbReference type="InterPro" id="IPR007197">
    <property type="entry name" value="rSAM"/>
</dbReference>
<dbReference type="Proteomes" id="UP000198771">
    <property type="component" value="Unassembled WGS sequence"/>
</dbReference>
<comment type="cofactor">
    <cofactor evidence="1">
        <name>[4Fe-4S] cluster</name>
        <dbReference type="ChEBI" id="CHEBI:49883"/>
    </cofactor>
</comment>
<keyword evidence="6" id="KW-0411">Iron-sulfur</keyword>
<dbReference type="InterPro" id="IPR013785">
    <property type="entry name" value="Aldolase_TIM"/>
</dbReference>
<evidence type="ECO:0000256" key="2">
    <source>
        <dbReference type="ARBA" id="ARBA00022485"/>
    </source>
</evidence>
<dbReference type="AlphaFoldDB" id="A0A1G6AGX0"/>
<keyword evidence="9" id="KW-1185">Reference proteome</keyword>
<dbReference type="PANTHER" id="PTHR30352">
    <property type="entry name" value="PYRUVATE FORMATE-LYASE-ACTIVATING ENZYME"/>
    <property type="match status" value="1"/>
</dbReference>
<feature type="domain" description="Radical SAM core" evidence="7">
    <location>
        <begin position="168"/>
        <end position="400"/>
    </location>
</feature>
<evidence type="ECO:0000256" key="4">
    <source>
        <dbReference type="ARBA" id="ARBA00022723"/>
    </source>
</evidence>
<dbReference type="Pfam" id="PF04055">
    <property type="entry name" value="Radical_SAM"/>
    <property type="match status" value="1"/>
</dbReference>
<evidence type="ECO:0000256" key="5">
    <source>
        <dbReference type="ARBA" id="ARBA00023004"/>
    </source>
</evidence>
<keyword evidence="2" id="KW-0004">4Fe-4S</keyword>
<evidence type="ECO:0000256" key="1">
    <source>
        <dbReference type="ARBA" id="ARBA00001966"/>
    </source>
</evidence>
<accession>A0A1G6AGX0</accession>
<dbReference type="STRING" id="617002.SAMN05660653_00327"/>
<protein>
    <submittedName>
        <fullName evidence="8">Radical SAM superfamily protein</fullName>
    </submittedName>
</protein>
<dbReference type="EMBL" id="FMXO01000002">
    <property type="protein sequence ID" value="SDB07682.1"/>
    <property type="molecule type" value="Genomic_DNA"/>
</dbReference>
<dbReference type="SFLD" id="SFLDG01067">
    <property type="entry name" value="SPASM/twitch_domain_containing"/>
    <property type="match status" value="1"/>
</dbReference>
<evidence type="ECO:0000256" key="3">
    <source>
        <dbReference type="ARBA" id="ARBA00022691"/>
    </source>
</evidence>
<reference evidence="8 9" key="1">
    <citation type="submission" date="2016-10" db="EMBL/GenBank/DDBJ databases">
        <authorList>
            <person name="de Groot N.N."/>
        </authorList>
    </citation>
    <scope>NUCLEOTIDE SEQUENCE [LARGE SCALE GENOMIC DNA]</scope>
    <source>
        <strain evidence="8 9">ASO4-2</strain>
    </source>
</reference>
<name>A0A1G6AGX0_9BACT</name>
<sequence length="411" mass="45515">MVYADQRGRIFDHPSLGMSCRVGFEIRQPLAEELIPLPEECELFLLPGRNAVGWDRARNDVRISDQTAVAAFVSPGHTLSAVCAYATEAGAPVLPLFAYGAVGFARDRFWVCAEKVDQDPRQQFSGIPPQRIHAGAKQWLKTFPGNRLVRHLANCALVSACPAARNLALGRYEAPLPTSRTCNARCLGCLSLQPSESGFPATQNRIGFRPNPEEIIQVMQRHGRREPKAIFSFGQGCEGEPLTEADLIAESVQGFRKGGGAGTVNVNTNASLPKTIPLLARAGVSSIRVSLNSARDDVYQRYYRPNGYAFSDVRESIRQAKQAGMFVSLNYLFFPGISDTVAELSALTDLVQTEKVDFIQLRNMNLDPELYLGLYPEIREETLGLHAFMSELKRQAPWIRFGYFNPYLAGR</sequence>
<dbReference type="RefSeq" id="WP_092116577.1">
    <property type="nucleotide sequence ID" value="NZ_FMXO01000002.1"/>
</dbReference>
<keyword evidence="5" id="KW-0408">Iron</keyword>
<gene>
    <name evidence="8" type="ORF">SAMN05660653_00327</name>
</gene>
<evidence type="ECO:0000313" key="8">
    <source>
        <dbReference type="EMBL" id="SDB07682.1"/>
    </source>
</evidence>
<dbReference type="SFLD" id="SFLDS00029">
    <property type="entry name" value="Radical_SAM"/>
    <property type="match status" value="1"/>
</dbReference>
<dbReference type="InterPro" id="IPR034457">
    <property type="entry name" value="Organic_radical-activating"/>
</dbReference>
<proteinExistence type="predicted"/>
<dbReference type="SUPFAM" id="SSF102114">
    <property type="entry name" value="Radical SAM enzymes"/>
    <property type="match status" value="1"/>
</dbReference>
<dbReference type="GO" id="GO:0003824">
    <property type="term" value="F:catalytic activity"/>
    <property type="evidence" value="ECO:0007669"/>
    <property type="project" value="InterPro"/>
</dbReference>
<keyword evidence="4" id="KW-0479">Metal-binding</keyword>
<dbReference type="GO" id="GO:0046872">
    <property type="term" value="F:metal ion binding"/>
    <property type="evidence" value="ECO:0007669"/>
    <property type="project" value="UniProtKB-KW"/>
</dbReference>
<dbReference type="InterPro" id="IPR058240">
    <property type="entry name" value="rSAM_sf"/>
</dbReference>
<dbReference type="PROSITE" id="PS51918">
    <property type="entry name" value="RADICAL_SAM"/>
    <property type="match status" value="1"/>
</dbReference>
<keyword evidence="3" id="KW-0949">S-adenosyl-L-methionine</keyword>
<dbReference type="Gene3D" id="3.20.20.70">
    <property type="entry name" value="Aldolase class I"/>
    <property type="match status" value="1"/>
</dbReference>
<dbReference type="PANTHER" id="PTHR30352:SF5">
    <property type="entry name" value="PYRUVATE FORMATE-LYASE 1-ACTIVATING ENZYME"/>
    <property type="match status" value="1"/>
</dbReference>
<dbReference type="GO" id="GO:0051539">
    <property type="term" value="F:4 iron, 4 sulfur cluster binding"/>
    <property type="evidence" value="ECO:0007669"/>
    <property type="project" value="UniProtKB-KW"/>
</dbReference>
<evidence type="ECO:0000259" key="7">
    <source>
        <dbReference type="PROSITE" id="PS51918"/>
    </source>
</evidence>
<dbReference type="CDD" id="cd01335">
    <property type="entry name" value="Radical_SAM"/>
    <property type="match status" value="1"/>
</dbReference>
<evidence type="ECO:0000313" key="9">
    <source>
        <dbReference type="Proteomes" id="UP000198771"/>
    </source>
</evidence>
<organism evidence="8 9">
    <name type="scientific">Desulfonatronum thiosulfatophilum</name>
    <dbReference type="NCBI Taxonomy" id="617002"/>
    <lineage>
        <taxon>Bacteria</taxon>
        <taxon>Pseudomonadati</taxon>
        <taxon>Thermodesulfobacteriota</taxon>
        <taxon>Desulfovibrionia</taxon>
        <taxon>Desulfovibrionales</taxon>
        <taxon>Desulfonatronaceae</taxon>
        <taxon>Desulfonatronum</taxon>
    </lineage>
</organism>